<dbReference type="InterPro" id="IPR003593">
    <property type="entry name" value="AAA+_ATPase"/>
</dbReference>
<dbReference type="RefSeq" id="XP_007676012.1">
    <property type="nucleotide sequence ID" value="XM_007677822.1"/>
</dbReference>
<evidence type="ECO:0000259" key="1">
    <source>
        <dbReference type="SMART" id="SM00382"/>
    </source>
</evidence>
<sequence>MSVVELSSNLATAAPIWRRIWELPPELRVALGQLCGASPFTSTLVLLHNAQLIATRHPSERRTGRVDGRRELFLRSESVLTRKYVSHVANNKGRCENRDSPLLVCYDDIGCLSVRNGGDTTVRHARWYRHIPVSQQDPLTVQYKGAVVRDIFNANVFQEMYIYNVRSPPLLEARNCYCLPATDMSPEEYETCPIRLWWNPVTKERRTITIVFADFELIDMEIHAGKPGKLAIYNRQRSELQRRLTWLSFTLRQEEEIREVFVHWHSGDSREIGLSLVTTCSRVATFARYQPVRHIRRHYKHQRLVDTRESIVSGFHMSTHDEIQSRMRLGVSLVKATTTYSAPFTPVSITQRPIGAMPRSPQLLAFLSRIEIADHRVVDACLDHTAPSNSCLGLRLQDEVLGQWREDGDLISVDVEKYVLEVCKLEPPDASTVFLRKKVDVDGPSHTSELVTIAGTLEWWTCKLTKTVDSAKRHARRKAGNSAPILKRLVQSDALRDALSLTLTITTTKFSEQQPTAKPARRFGGEHVSNIATAFNTILTRPAKAHRTYYGIDIHQLLEDAQTEESIPKAVHDLPTPPPESATSKKDSLLWTEKYRARKFTDLIGDERTHRAVMHWLKRWDQIVFPGSYRPKQKAKGSTEQSEEKPHRKILLLTGPPGLGKTTLAHVCAKQAGYEVQEINASDERSAAVVKGRIRDMVGTENVRGVDTKKVDGKVRKAGRPVCVVVDEVDGVVGGSGGGGEGGFVKALIDLIMLDQKNSRGLSTLQQAPAKKKKGERFRLLRPMILICNDVYHPALRPLRQSPHAEVIHVRKAQLQTISTRMQAIFDKEGVPCAGDGVRRLCEAAWGVSSRKEDRTGSGAGEGDMRGIMVVGEWVAGKLRAQRERTGDATLTRRWVEDHILQDLSHGGGAVRGIGRGGPKDIVERVFREGAGFPRSTALSSEPHGSTGVKGVAEGLKRTATDRLRQLIDTHGETDRIITDCFTSYPDHPFQDDTLLSKPDSAYEWLHFHDRLSSAVYSSSEWELAPYLSSPVLALHHLFASPTRAQYSNPATTTDTTEQAEPTEQLFTGPQAAWSAFEATKHNESVLQSLHSALSLELTRSFSSPAAISTDLIPYLLRMLSPTVNPVLISTNSRDSKEGPKSTASVRKASEQLLVRRAVNAIAASGIRFERMRVTDDEAVSWQTVSAQWVYRMEPAIDVLGTFETGGKGFGEAAVAGKQRYAVRQVLEQEWRKEESRLAEVARMARFRGGGGGDVVAQGSIACSEASAVARRPEENETTKKTVIKRDFFGRVVVESVSEAGAAASTKRSQMGDTQSEGGRVWVTFHEGYSNAVRKPITLAELMKDM</sequence>
<gene>
    <name evidence="2" type="ORF">BAUCODRAFT_24529</name>
</gene>
<dbReference type="OrthoDB" id="2195431at2759"/>
<evidence type="ECO:0000313" key="3">
    <source>
        <dbReference type="Proteomes" id="UP000011761"/>
    </source>
</evidence>
<evidence type="ECO:0000313" key="2">
    <source>
        <dbReference type="EMBL" id="EMC96832.1"/>
    </source>
</evidence>
<dbReference type="PANTHER" id="PTHR23389:SF3">
    <property type="entry name" value="CHROMOSOME TRANSMISSION FIDELITY PROTEIN 18 HOMOLOG"/>
    <property type="match status" value="1"/>
</dbReference>
<organism evidence="2 3">
    <name type="scientific">Baudoinia panamericana (strain UAMH 10762)</name>
    <name type="common">Angels' share fungus</name>
    <name type="synonym">Baudoinia compniacensis (strain UAMH 10762)</name>
    <dbReference type="NCBI Taxonomy" id="717646"/>
    <lineage>
        <taxon>Eukaryota</taxon>
        <taxon>Fungi</taxon>
        <taxon>Dikarya</taxon>
        <taxon>Ascomycota</taxon>
        <taxon>Pezizomycotina</taxon>
        <taxon>Dothideomycetes</taxon>
        <taxon>Dothideomycetidae</taxon>
        <taxon>Mycosphaerellales</taxon>
        <taxon>Teratosphaeriaceae</taxon>
        <taxon>Baudoinia</taxon>
    </lineage>
</organism>
<name>M2LQX4_BAUPA</name>
<dbReference type="Proteomes" id="UP000011761">
    <property type="component" value="Unassembled WGS sequence"/>
</dbReference>
<dbReference type="GO" id="GO:0005634">
    <property type="term" value="C:nucleus"/>
    <property type="evidence" value="ECO:0007669"/>
    <property type="project" value="TreeGrafter"/>
</dbReference>
<dbReference type="GeneID" id="19110191"/>
<feature type="domain" description="AAA+ ATPase" evidence="1">
    <location>
        <begin position="647"/>
        <end position="829"/>
    </location>
</feature>
<accession>M2LQX4</accession>
<dbReference type="Pfam" id="PF00004">
    <property type="entry name" value="AAA"/>
    <property type="match status" value="1"/>
</dbReference>
<dbReference type="KEGG" id="bcom:BAUCODRAFT_24529"/>
<dbReference type="Gene3D" id="3.40.50.300">
    <property type="entry name" value="P-loop containing nucleotide triphosphate hydrolases"/>
    <property type="match status" value="1"/>
</dbReference>
<dbReference type="EMBL" id="KB445555">
    <property type="protein sequence ID" value="EMC96832.1"/>
    <property type="molecule type" value="Genomic_DNA"/>
</dbReference>
<dbReference type="InterPro" id="IPR003959">
    <property type="entry name" value="ATPase_AAA_core"/>
</dbReference>
<dbReference type="PANTHER" id="PTHR23389">
    <property type="entry name" value="CHROMOSOME TRANSMISSION FIDELITY FACTOR 18"/>
    <property type="match status" value="1"/>
</dbReference>
<keyword evidence="3" id="KW-1185">Reference proteome</keyword>
<dbReference type="InterPro" id="IPR027417">
    <property type="entry name" value="P-loop_NTPase"/>
</dbReference>
<reference evidence="2 3" key="1">
    <citation type="journal article" date="2012" name="PLoS Pathog.">
        <title>Diverse lifestyles and strategies of plant pathogenesis encoded in the genomes of eighteen Dothideomycetes fungi.</title>
        <authorList>
            <person name="Ohm R.A."/>
            <person name="Feau N."/>
            <person name="Henrissat B."/>
            <person name="Schoch C.L."/>
            <person name="Horwitz B.A."/>
            <person name="Barry K.W."/>
            <person name="Condon B.J."/>
            <person name="Copeland A.C."/>
            <person name="Dhillon B."/>
            <person name="Glaser F."/>
            <person name="Hesse C.N."/>
            <person name="Kosti I."/>
            <person name="LaButti K."/>
            <person name="Lindquist E.A."/>
            <person name="Lucas S."/>
            <person name="Salamov A.A."/>
            <person name="Bradshaw R.E."/>
            <person name="Ciuffetti L."/>
            <person name="Hamelin R.C."/>
            <person name="Kema G.H.J."/>
            <person name="Lawrence C."/>
            <person name="Scott J.A."/>
            <person name="Spatafora J.W."/>
            <person name="Turgeon B.G."/>
            <person name="de Wit P.J.G.M."/>
            <person name="Zhong S."/>
            <person name="Goodwin S.B."/>
            <person name="Grigoriev I.V."/>
        </authorList>
    </citation>
    <scope>NUCLEOTIDE SEQUENCE [LARGE SCALE GENOMIC DNA]</scope>
    <source>
        <strain evidence="2 3">UAMH 10762</strain>
    </source>
</reference>
<dbReference type="HOGENOM" id="CLU_258001_0_0_1"/>
<dbReference type="CDD" id="cd00009">
    <property type="entry name" value="AAA"/>
    <property type="match status" value="1"/>
</dbReference>
<proteinExistence type="predicted"/>
<dbReference type="eggNOG" id="KOG1969">
    <property type="taxonomic scope" value="Eukaryota"/>
</dbReference>
<dbReference type="GO" id="GO:0003677">
    <property type="term" value="F:DNA binding"/>
    <property type="evidence" value="ECO:0007669"/>
    <property type="project" value="TreeGrafter"/>
</dbReference>
<dbReference type="SUPFAM" id="SSF52540">
    <property type="entry name" value="P-loop containing nucleoside triphosphate hydrolases"/>
    <property type="match status" value="1"/>
</dbReference>
<protein>
    <recommendedName>
        <fullName evidence="1">AAA+ ATPase domain-containing protein</fullName>
    </recommendedName>
</protein>
<dbReference type="GO" id="GO:0005524">
    <property type="term" value="F:ATP binding"/>
    <property type="evidence" value="ECO:0007669"/>
    <property type="project" value="InterPro"/>
</dbReference>
<dbReference type="STRING" id="717646.M2LQX4"/>
<dbReference type="GO" id="GO:0016887">
    <property type="term" value="F:ATP hydrolysis activity"/>
    <property type="evidence" value="ECO:0007669"/>
    <property type="project" value="InterPro"/>
</dbReference>
<dbReference type="SMART" id="SM00382">
    <property type="entry name" value="AAA"/>
    <property type="match status" value="1"/>
</dbReference>